<feature type="compositionally biased region" description="Low complexity" evidence="1">
    <location>
        <begin position="825"/>
        <end position="836"/>
    </location>
</feature>
<sequence>MHQHTRSRSRSHSHSHSRSRSRSRAAAAFGAGNGSSSSSSSSSSSIIFKAPRKPSASTSDILPFAMSPTAPSLSSSSEDRSRFAFRPLFPDDDDEEEADEHHHHDTDLGDYHRDEDDDEDNDANSSVCAKYTIHDNAASVPASSNSSLSAPSIHSRRQSTARRRTGPSSRTTTKPRTLSYSISPHSPLGVLLAPLSTSQESSATTASSSSMSTSRLSECSSECTSAPMSQSSTHSHGDRDGEEEKEAGCVCMERNRSADGTGGGGVVRQSRSSASSLSSSSQVSAERSPILPALRPSSTSLTAASLSGLSSTSAVPGQQRLAQPLSPLSTPRLSNTSLPSIAQQSTASVSSSSPTATGTSIFSSHPPKSARTLSGLSAGSSMTSVSSDSNLSTTASSVKSNTSSQHLRHNPQSPAIPSPLRFLQGKHGSLVGGISGTGTPRLPSAAMTTGASFVSLTSSKPAEIIVHPSVHAAPTTMAGSRSSSDTYGGGINAFSASARLLRSPTLYQSASSGNLMNTAAAATISQGQQMQRSSSATTTAPGKSPPLVSSGRGNVVGWGGAEGPTSPGNETVSPGTSAFSFSSASTVTAANLNGNGGNAIIALDTSSGSGGGGSGLSSSSARARESSPSHFVRRRVFSPSREPSRGLGLGPLADDYDSMDASANSHVGGAKGISGDRRSRTEPRRGGGGRRRSSIRAMGEMMGLTHAPTDEEEEEEDDDDDEEAEGEESRRGRRGRRDEGVDRESYAARIYNMQQHMGGRLWSRFNLGSSSSTSSSPSSSPTVVGSRTPDTPTNTNGNGQNSSNTHADVNQYHHHHGRAPSPKRSLGSLLPSAALSTMPAPRLSRTSTSSSSGGSSLLSASGKSTSHSLESAESASQKAGAQQAGSSSSAQEQQHHQRRYSHSSRLTNGLRTLVVKLPNLLLGAVSAGEKDGGQSSRNDDGSGGASSPTMSAQVSSDGSSAHGAVGGHGDSQRQRLSLSKTRKSFAESTRRMSSSSSSSSARTPLNSGWGGRGVVSPLEGDSDPGAYVFGLGLPIDPDTELGSVVQLQTFRTGHRYPFNRSRTLSLDTGAAAAQREALARTSLDEHAGGSGPMDISGGPPNASGNGSGSKLSSSMREPPNVHRGSVPEGKEVAELLMARKQGLDSLWSGLSSSKSSARKISPSSSSTSSDAGTAGQAQVHAAPVSEAGTSAASVAAFWSRPSRPAAEAVPQNFSAFRSRQRAGIKKSKDSISPSASPGPSPAAATAGGGGLVSTRSSATSSTASLSTNGTRSAASSSELSADSSSLSSHEEERAGSSLPEGGDSPRMGRLRAQHASLTLGGDGAGAGEEAGGSRSRDPSPPSQHAVGLYTGGGFCSPRRFSADEGFPHLSASGVRRTKSGSNYVRRPSVESRRIRGGGGEGNPVSTPQSDGEQSTRFAREEEEQSEGPEDDEVDSDSRGGSNGRGRPRTNRSDSTTASLRGRGNGIKVVSASQESSHSSGNGNSDNGQPGRNRSRLLSADIWKAAGSIAKPRPPQPTPSPSRKRASPSRKAKAIAPAGRLSSPPGFRPRMAPRPLPIGGPPPVVLRSNAPSGPSSRALHAAAVAAGEGRSAGGSGGPHSPGGAGGSQMAGSSGSGVRMSLMSNNKHLLMLSLELEMMRKRKISAPLKPRAFIVRWIRQQQHQQVQQDAEEGGEENVDEEEGEDYDDGDGGEAHDSDLGGLPLERSASSPARIESEAPGGRRTTHHGSSGNSIPGASDGMKTPEMRARIFLAGGSSLRYEVRPDSSTGVSVS</sequence>
<feature type="compositionally biased region" description="Basic and acidic residues" evidence="1">
    <location>
        <begin position="674"/>
        <end position="685"/>
    </location>
</feature>
<feature type="compositionally biased region" description="Polar residues" evidence="1">
    <location>
        <begin position="566"/>
        <end position="575"/>
    </location>
</feature>
<evidence type="ECO:0000256" key="1">
    <source>
        <dbReference type="SAM" id="MobiDB-lite"/>
    </source>
</evidence>
<comment type="caution">
    <text evidence="2">The sequence shown here is derived from an EMBL/GenBank/DDBJ whole genome shotgun (WGS) entry which is preliminary data.</text>
</comment>
<feature type="compositionally biased region" description="Low complexity" evidence="1">
    <location>
        <begin position="1470"/>
        <end position="1487"/>
    </location>
</feature>
<feature type="compositionally biased region" description="Low complexity" evidence="1">
    <location>
        <begin position="24"/>
        <end position="45"/>
    </location>
</feature>
<gene>
    <name evidence="2" type="ORF">A4X06_0g6140</name>
</gene>
<feature type="compositionally biased region" description="Acidic residues" evidence="1">
    <location>
        <begin position="1420"/>
        <end position="1434"/>
    </location>
</feature>
<dbReference type="Proteomes" id="UP000077684">
    <property type="component" value="Unassembled WGS sequence"/>
</dbReference>
<feature type="compositionally biased region" description="Low complexity" evidence="1">
    <location>
        <begin position="196"/>
        <end position="225"/>
    </location>
</feature>
<feature type="compositionally biased region" description="Low complexity" evidence="1">
    <location>
        <begin position="372"/>
        <end position="398"/>
    </location>
</feature>
<feature type="compositionally biased region" description="Gly residues" evidence="1">
    <location>
        <begin position="1320"/>
        <end position="1330"/>
    </location>
</feature>
<feature type="compositionally biased region" description="Low complexity" evidence="1">
    <location>
        <begin position="768"/>
        <end position="805"/>
    </location>
</feature>
<feature type="compositionally biased region" description="Acidic residues" evidence="1">
    <location>
        <begin position="710"/>
        <end position="726"/>
    </location>
</feature>
<feature type="region of interest" description="Disordered" evidence="1">
    <location>
        <begin position="926"/>
        <end position="1018"/>
    </location>
</feature>
<feature type="compositionally biased region" description="Polar residues" evidence="1">
    <location>
        <begin position="1403"/>
        <end position="1416"/>
    </location>
</feature>
<feature type="region of interest" description="Disordered" evidence="1">
    <location>
        <begin position="523"/>
        <end position="577"/>
    </location>
</feature>
<accession>A0A8X7SVH3</accession>
<feature type="compositionally biased region" description="Low complexity" evidence="1">
    <location>
        <begin position="1253"/>
        <end position="1287"/>
    </location>
</feature>
<feature type="region of interest" description="Disordered" evidence="1">
    <location>
        <begin position="1147"/>
        <end position="1618"/>
    </location>
</feature>
<feature type="compositionally biased region" description="Low complexity" evidence="1">
    <location>
        <begin position="136"/>
        <end position="152"/>
    </location>
</feature>
<evidence type="ECO:0000313" key="3">
    <source>
        <dbReference type="Proteomes" id="UP000077684"/>
    </source>
</evidence>
<feature type="compositionally biased region" description="Acidic residues" evidence="1">
    <location>
        <begin position="1667"/>
        <end position="1689"/>
    </location>
</feature>
<feature type="compositionally biased region" description="Low complexity" evidence="1">
    <location>
        <begin position="1232"/>
        <end position="1245"/>
    </location>
</feature>
<feature type="compositionally biased region" description="Low complexity" evidence="1">
    <location>
        <begin position="1147"/>
        <end position="1169"/>
    </location>
</feature>
<feature type="compositionally biased region" description="Low complexity" evidence="1">
    <location>
        <begin position="267"/>
        <end position="288"/>
    </location>
</feature>
<feature type="region of interest" description="Disordered" evidence="1">
    <location>
        <begin position="1662"/>
        <end position="1771"/>
    </location>
</feature>
<feature type="region of interest" description="Disordered" evidence="1">
    <location>
        <begin position="606"/>
        <end position="906"/>
    </location>
</feature>
<feature type="compositionally biased region" description="Low complexity" evidence="1">
    <location>
        <begin position="166"/>
        <end position="179"/>
    </location>
</feature>
<evidence type="ECO:0000313" key="2">
    <source>
        <dbReference type="EMBL" id="KAE8243705.1"/>
    </source>
</evidence>
<proteinExistence type="predicted"/>
<reference evidence="2" key="2">
    <citation type="journal article" date="2019" name="IMA Fungus">
        <title>Genome sequencing and comparison of five Tilletia species to identify candidate genes for the detection of regulated species infecting wheat.</title>
        <authorList>
            <person name="Nguyen H.D.T."/>
            <person name="Sultana T."/>
            <person name="Kesanakurti P."/>
            <person name="Hambleton S."/>
        </authorList>
    </citation>
    <scope>NUCLEOTIDE SEQUENCE</scope>
    <source>
        <strain evidence="2">DAOMC 236426</strain>
    </source>
</reference>
<keyword evidence="3" id="KW-1185">Reference proteome</keyword>
<feature type="compositionally biased region" description="Low complexity" evidence="1">
    <location>
        <begin position="1096"/>
        <end position="1114"/>
    </location>
</feature>
<feature type="compositionally biased region" description="Basic and acidic residues" evidence="1">
    <location>
        <begin position="736"/>
        <end position="746"/>
    </location>
</feature>
<feature type="compositionally biased region" description="Basic and acidic residues" evidence="1">
    <location>
        <begin position="99"/>
        <end position="114"/>
    </location>
</feature>
<dbReference type="EMBL" id="LWDE02000848">
    <property type="protein sequence ID" value="KAE8243705.1"/>
    <property type="molecule type" value="Genomic_DNA"/>
</dbReference>
<reference evidence="2" key="1">
    <citation type="submission" date="2016-04" db="EMBL/GenBank/DDBJ databases">
        <authorList>
            <person name="Nguyen H.D."/>
            <person name="Samba Siva P."/>
            <person name="Cullis J."/>
            <person name="Levesque C.A."/>
            <person name="Hambleton S."/>
        </authorList>
    </citation>
    <scope>NUCLEOTIDE SEQUENCE</scope>
    <source>
        <strain evidence="2">DAOMC 236426</strain>
    </source>
</reference>
<feature type="region of interest" description="Disordered" evidence="1">
    <location>
        <begin position="1082"/>
        <end position="1127"/>
    </location>
</feature>
<feature type="compositionally biased region" description="Basic and acidic residues" evidence="1">
    <location>
        <begin position="928"/>
        <end position="940"/>
    </location>
</feature>
<feature type="compositionally biased region" description="Low complexity" evidence="1">
    <location>
        <begin position="843"/>
        <end position="892"/>
    </location>
</feature>
<feature type="compositionally biased region" description="Polar residues" evidence="1">
    <location>
        <begin position="399"/>
        <end position="415"/>
    </location>
</feature>
<feature type="compositionally biased region" description="Pro residues" evidence="1">
    <location>
        <begin position="1551"/>
        <end position="1563"/>
    </location>
</feature>
<feature type="region of interest" description="Disordered" evidence="1">
    <location>
        <begin position="1"/>
        <end position="422"/>
    </location>
</feature>
<feature type="compositionally biased region" description="Basic residues" evidence="1">
    <location>
        <begin position="154"/>
        <end position="165"/>
    </location>
</feature>
<feature type="compositionally biased region" description="Low complexity" evidence="1">
    <location>
        <begin position="297"/>
        <end position="314"/>
    </location>
</feature>
<feature type="compositionally biased region" description="Low complexity" evidence="1">
    <location>
        <begin position="954"/>
        <end position="963"/>
    </location>
</feature>
<name>A0A8X7SVH3_9BASI</name>
<feature type="compositionally biased region" description="Polar residues" evidence="1">
    <location>
        <begin position="523"/>
        <end position="541"/>
    </location>
</feature>
<feature type="compositionally biased region" description="Basic residues" evidence="1">
    <location>
        <begin position="1"/>
        <end position="23"/>
    </location>
</feature>
<feature type="compositionally biased region" description="Low complexity" evidence="1">
    <location>
        <begin position="1574"/>
        <end position="1588"/>
    </location>
</feature>
<feature type="compositionally biased region" description="Low complexity" evidence="1">
    <location>
        <begin position="340"/>
        <end position="360"/>
    </location>
</feature>
<feature type="compositionally biased region" description="Polar residues" evidence="1">
    <location>
        <begin position="326"/>
        <end position="339"/>
    </location>
</feature>
<feature type="compositionally biased region" description="Gly residues" evidence="1">
    <location>
        <begin position="1589"/>
        <end position="1607"/>
    </location>
</feature>
<feature type="compositionally biased region" description="Basic residues" evidence="1">
    <location>
        <begin position="1521"/>
        <end position="1532"/>
    </location>
</feature>
<organism evidence="2 3">
    <name type="scientific">Tilletia controversa</name>
    <name type="common">dwarf bunt fungus</name>
    <dbReference type="NCBI Taxonomy" id="13291"/>
    <lineage>
        <taxon>Eukaryota</taxon>
        <taxon>Fungi</taxon>
        <taxon>Dikarya</taxon>
        <taxon>Basidiomycota</taxon>
        <taxon>Ustilaginomycotina</taxon>
        <taxon>Exobasidiomycetes</taxon>
        <taxon>Tilletiales</taxon>
        <taxon>Tilletiaceae</taxon>
        <taxon>Tilletia</taxon>
    </lineage>
</organism>
<protein>
    <submittedName>
        <fullName evidence="2">Uncharacterized protein</fullName>
    </submittedName>
</protein>